<reference evidence="1" key="2">
    <citation type="submission" date="2020-11" db="EMBL/GenBank/DDBJ databases">
        <authorList>
            <person name="McCartney M.A."/>
            <person name="Auch B."/>
            <person name="Kono T."/>
            <person name="Mallez S."/>
            <person name="Becker A."/>
            <person name="Gohl D.M."/>
            <person name="Silverstein K.A.T."/>
            <person name="Koren S."/>
            <person name="Bechman K.B."/>
            <person name="Herman A."/>
            <person name="Abrahante J.E."/>
            <person name="Garbe J."/>
        </authorList>
    </citation>
    <scope>NUCLEOTIDE SEQUENCE</scope>
    <source>
        <strain evidence="1">Duluth1</strain>
        <tissue evidence="1">Whole animal</tissue>
    </source>
</reference>
<dbReference type="AlphaFoldDB" id="A0A9D4HHP6"/>
<accession>A0A9D4HHP6</accession>
<keyword evidence="2" id="KW-1185">Reference proteome</keyword>
<proteinExistence type="predicted"/>
<sequence length="54" mass="5740">MICTTKSSSSSGAVSPLTFNPRSAVSCWLAKVTLPEWSTMSLFLSPVTSQDTTV</sequence>
<organism evidence="1 2">
    <name type="scientific">Dreissena polymorpha</name>
    <name type="common">Zebra mussel</name>
    <name type="synonym">Mytilus polymorpha</name>
    <dbReference type="NCBI Taxonomy" id="45954"/>
    <lineage>
        <taxon>Eukaryota</taxon>
        <taxon>Metazoa</taxon>
        <taxon>Spiralia</taxon>
        <taxon>Lophotrochozoa</taxon>
        <taxon>Mollusca</taxon>
        <taxon>Bivalvia</taxon>
        <taxon>Autobranchia</taxon>
        <taxon>Heteroconchia</taxon>
        <taxon>Euheterodonta</taxon>
        <taxon>Imparidentia</taxon>
        <taxon>Neoheterodontei</taxon>
        <taxon>Myida</taxon>
        <taxon>Dreissenoidea</taxon>
        <taxon>Dreissenidae</taxon>
        <taxon>Dreissena</taxon>
    </lineage>
</organism>
<evidence type="ECO:0000313" key="2">
    <source>
        <dbReference type="Proteomes" id="UP000828390"/>
    </source>
</evidence>
<name>A0A9D4HHP6_DREPO</name>
<protein>
    <submittedName>
        <fullName evidence="1">Uncharacterized protein</fullName>
    </submittedName>
</protein>
<evidence type="ECO:0000313" key="1">
    <source>
        <dbReference type="EMBL" id="KAH3717844.1"/>
    </source>
</evidence>
<dbReference type="Proteomes" id="UP000828390">
    <property type="component" value="Unassembled WGS sequence"/>
</dbReference>
<dbReference type="EMBL" id="JAIWYP010000013">
    <property type="protein sequence ID" value="KAH3717844.1"/>
    <property type="molecule type" value="Genomic_DNA"/>
</dbReference>
<gene>
    <name evidence="1" type="ORF">DPMN_060640</name>
</gene>
<comment type="caution">
    <text evidence="1">The sequence shown here is derived from an EMBL/GenBank/DDBJ whole genome shotgun (WGS) entry which is preliminary data.</text>
</comment>
<reference evidence="1" key="1">
    <citation type="journal article" date="2019" name="bioRxiv">
        <title>The Genome of the Zebra Mussel, Dreissena polymorpha: A Resource for Invasive Species Research.</title>
        <authorList>
            <person name="McCartney M.A."/>
            <person name="Auch B."/>
            <person name="Kono T."/>
            <person name="Mallez S."/>
            <person name="Zhang Y."/>
            <person name="Obille A."/>
            <person name="Becker A."/>
            <person name="Abrahante J.E."/>
            <person name="Garbe J."/>
            <person name="Badalamenti J.P."/>
            <person name="Herman A."/>
            <person name="Mangelson H."/>
            <person name="Liachko I."/>
            <person name="Sullivan S."/>
            <person name="Sone E.D."/>
            <person name="Koren S."/>
            <person name="Silverstein K.A.T."/>
            <person name="Beckman K.B."/>
            <person name="Gohl D.M."/>
        </authorList>
    </citation>
    <scope>NUCLEOTIDE SEQUENCE</scope>
    <source>
        <strain evidence="1">Duluth1</strain>
        <tissue evidence="1">Whole animal</tissue>
    </source>
</reference>